<dbReference type="STRING" id="1503961.SAMN05421736_1501"/>
<keyword evidence="2" id="KW-1185">Reference proteome</keyword>
<dbReference type="Proteomes" id="UP000198935">
    <property type="component" value="Unassembled WGS sequence"/>
</dbReference>
<feature type="non-terminal residue" evidence="1">
    <location>
        <position position="48"/>
    </location>
</feature>
<accession>A0A1H3V544</accession>
<dbReference type="AlphaFoldDB" id="A0A1H3V544"/>
<reference evidence="2" key="1">
    <citation type="submission" date="2016-10" db="EMBL/GenBank/DDBJ databases">
        <authorList>
            <person name="Varghese N."/>
            <person name="Submissions S."/>
        </authorList>
    </citation>
    <scope>NUCLEOTIDE SEQUENCE [LARGE SCALE GENOMIC DNA]</scope>
    <source>
        <strain evidence="2">SP</strain>
    </source>
</reference>
<protein>
    <submittedName>
        <fullName evidence="1">Uncharacterized protein</fullName>
    </submittedName>
</protein>
<dbReference type="EMBL" id="FNPI01000050">
    <property type="protein sequence ID" value="SDZ69145.1"/>
    <property type="molecule type" value="Genomic_DNA"/>
</dbReference>
<gene>
    <name evidence="1" type="ORF">SAMN05421736_1501</name>
</gene>
<organism evidence="1 2">
    <name type="scientific">Evansella caseinilytica</name>
    <dbReference type="NCBI Taxonomy" id="1503961"/>
    <lineage>
        <taxon>Bacteria</taxon>
        <taxon>Bacillati</taxon>
        <taxon>Bacillota</taxon>
        <taxon>Bacilli</taxon>
        <taxon>Bacillales</taxon>
        <taxon>Bacillaceae</taxon>
        <taxon>Evansella</taxon>
    </lineage>
</organism>
<name>A0A1H3V544_9BACI</name>
<proteinExistence type="predicted"/>
<sequence>MRKGGGLGSIDFNLIRPDSDLLLLTNAPVLSPGNLITGRAITVQFGRT</sequence>
<evidence type="ECO:0000313" key="1">
    <source>
        <dbReference type="EMBL" id="SDZ69145.1"/>
    </source>
</evidence>
<evidence type="ECO:0000313" key="2">
    <source>
        <dbReference type="Proteomes" id="UP000198935"/>
    </source>
</evidence>